<gene>
    <name evidence="2" type="ORF">EV210_101209</name>
</gene>
<evidence type="ECO:0000313" key="3">
    <source>
        <dbReference type="Proteomes" id="UP000295063"/>
    </source>
</evidence>
<dbReference type="OrthoDB" id="1809393at2"/>
<evidence type="ECO:0000313" key="2">
    <source>
        <dbReference type="EMBL" id="TCL40009.1"/>
    </source>
</evidence>
<dbReference type="SUPFAM" id="SSF159006">
    <property type="entry name" value="YopX-like"/>
    <property type="match status" value="1"/>
</dbReference>
<accession>A0A4R1Q215</accession>
<sequence>MQGLYRGKRFDNNEWIYGDLLQDGDTDAFIAERYTSYSDGFCQVFGEAVDPETVGQVLHVLDDTKLYHGDLLHIAIKCHWSGKVIAEATEILQVKNCKIGVEWGHRREFTALSGFTDTTSITLVGNIWDNQELLGER</sequence>
<organism evidence="2 3">
    <name type="scientific">Anaerospora hongkongensis</name>
    <dbReference type="NCBI Taxonomy" id="244830"/>
    <lineage>
        <taxon>Bacteria</taxon>
        <taxon>Bacillati</taxon>
        <taxon>Bacillota</taxon>
        <taxon>Negativicutes</taxon>
        <taxon>Selenomonadales</taxon>
        <taxon>Sporomusaceae</taxon>
        <taxon>Anaerospora</taxon>
    </lineage>
</organism>
<protein>
    <submittedName>
        <fullName evidence="2">YopX protein</fullName>
    </submittedName>
</protein>
<reference evidence="2 3" key="1">
    <citation type="submission" date="2019-03" db="EMBL/GenBank/DDBJ databases">
        <title>Genomic Encyclopedia of Type Strains, Phase IV (KMG-IV): sequencing the most valuable type-strain genomes for metagenomic binning, comparative biology and taxonomic classification.</title>
        <authorList>
            <person name="Goeker M."/>
        </authorList>
    </citation>
    <scope>NUCLEOTIDE SEQUENCE [LARGE SCALE GENOMIC DNA]</scope>
    <source>
        <strain evidence="2 3">DSM 15969</strain>
    </source>
</reference>
<keyword evidence="3" id="KW-1185">Reference proteome</keyword>
<dbReference type="Pfam" id="PF09643">
    <property type="entry name" value="YopX"/>
    <property type="match status" value="1"/>
</dbReference>
<dbReference type="RefSeq" id="WP_132074209.1">
    <property type="nucleotide sequence ID" value="NZ_SLUI01000001.1"/>
</dbReference>
<dbReference type="EMBL" id="SLUI01000001">
    <property type="protein sequence ID" value="TCL40009.1"/>
    <property type="molecule type" value="Genomic_DNA"/>
</dbReference>
<name>A0A4R1Q215_9FIRM</name>
<feature type="domain" description="YopX protein" evidence="1">
    <location>
        <begin position="5"/>
        <end position="134"/>
    </location>
</feature>
<dbReference type="Proteomes" id="UP000295063">
    <property type="component" value="Unassembled WGS sequence"/>
</dbReference>
<evidence type="ECO:0000259" key="1">
    <source>
        <dbReference type="Pfam" id="PF09643"/>
    </source>
</evidence>
<proteinExistence type="predicted"/>
<comment type="caution">
    <text evidence="2">The sequence shown here is derived from an EMBL/GenBank/DDBJ whole genome shotgun (WGS) entry which is preliminary data.</text>
</comment>
<dbReference type="AlphaFoldDB" id="A0A4R1Q215"/>
<dbReference type="InterPro" id="IPR019096">
    <property type="entry name" value="YopX_protein"/>
</dbReference>